<keyword evidence="2" id="KW-0645">Protease</keyword>
<comment type="caution">
    <text evidence="9">The sequence shown here is derived from an EMBL/GenBank/DDBJ whole genome shotgun (WGS) entry which is preliminary data.</text>
</comment>
<dbReference type="AlphaFoldDB" id="A0A3M8Q3H3"/>
<dbReference type="EMBL" id="RIZG01000006">
    <property type="protein sequence ID" value="RNF50141.1"/>
    <property type="molecule type" value="Genomic_DNA"/>
</dbReference>
<dbReference type="Gene3D" id="3.30.2010.10">
    <property type="entry name" value="Metalloproteases ('zincins'), catalytic domain"/>
    <property type="match status" value="1"/>
</dbReference>
<proteinExistence type="predicted"/>
<gene>
    <name evidence="9" type="ORF">EBI00_11600</name>
</gene>
<feature type="repeat" description="TPR" evidence="7">
    <location>
        <begin position="333"/>
        <end position="366"/>
    </location>
</feature>
<feature type="domain" description="Peptidase M48" evidence="8">
    <location>
        <begin position="72"/>
        <end position="252"/>
    </location>
</feature>
<keyword evidence="4" id="KW-0378">Hydrolase</keyword>
<keyword evidence="5" id="KW-0862">Zinc</keyword>
<protein>
    <submittedName>
        <fullName evidence="9">Peptidase M48</fullName>
    </submittedName>
</protein>
<dbReference type="PROSITE" id="PS51257">
    <property type="entry name" value="PROKAR_LIPOPROTEIN"/>
    <property type="match status" value="1"/>
</dbReference>
<dbReference type="GO" id="GO:0046872">
    <property type="term" value="F:metal ion binding"/>
    <property type="evidence" value="ECO:0007669"/>
    <property type="project" value="UniProtKB-KW"/>
</dbReference>
<keyword evidence="10" id="KW-1185">Reference proteome</keyword>
<evidence type="ECO:0000256" key="3">
    <source>
        <dbReference type="ARBA" id="ARBA00022723"/>
    </source>
</evidence>
<dbReference type="OrthoDB" id="9810445at2"/>
<accession>A0A3M8Q3H3</accession>
<dbReference type="CDD" id="cd07324">
    <property type="entry name" value="M48C_Oma1-like"/>
    <property type="match status" value="1"/>
</dbReference>
<keyword evidence="7" id="KW-0802">TPR repeat</keyword>
<dbReference type="RefSeq" id="WP_123096121.1">
    <property type="nucleotide sequence ID" value="NZ_RIZG01000006.1"/>
</dbReference>
<dbReference type="Proteomes" id="UP000280507">
    <property type="component" value="Unassembled WGS sequence"/>
</dbReference>
<dbReference type="GO" id="GO:0016020">
    <property type="term" value="C:membrane"/>
    <property type="evidence" value="ECO:0007669"/>
    <property type="project" value="TreeGrafter"/>
</dbReference>
<evidence type="ECO:0000313" key="10">
    <source>
        <dbReference type="Proteomes" id="UP000280507"/>
    </source>
</evidence>
<evidence type="ECO:0000256" key="2">
    <source>
        <dbReference type="ARBA" id="ARBA00022670"/>
    </source>
</evidence>
<name>A0A3M8Q3H3_9GAMM</name>
<keyword evidence="3" id="KW-0479">Metal-binding</keyword>
<evidence type="ECO:0000256" key="7">
    <source>
        <dbReference type="PROSITE-ProRule" id="PRU00339"/>
    </source>
</evidence>
<evidence type="ECO:0000256" key="5">
    <source>
        <dbReference type="ARBA" id="ARBA00022833"/>
    </source>
</evidence>
<reference evidence="9 10" key="1">
    <citation type="journal article" date="2012" name="Int. J. Syst. Evol. Microbiol.">
        <title>Marinomonas hwangdonensis sp. nov., isolated from seawater.</title>
        <authorList>
            <person name="Jung Y.T."/>
            <person name="Oh T.K."/>
            <person name="Yoon J.H."/>
        </authorList>
    </citation>
    <scope>NUCLEOTIDE SEQUENCE [LARGE SCALE GENOMIC DNA]</scope>
    <source>
        <strain evidence="9 10">HDW-15</strain>
    </source>
</reference>
<keyword evidence="6" id="KW-0482">Metalloprotease</keyword>
<dbReference type="InterPro" id="IPR051156">
    <property type="entry name" value="Mito/Outer_Membr_Metalloprot"/>
</dbReference>
<evidence type="ECO:0000259" key="8">
    <source>
        <dbReference type="Pfam" id="PF01435"/>
    </source>
</evidence>
<evidence type="ECO:0000256" key="6">
    <source>
        <dbReference type="ARBA" id="ARBA00023049"/>
    </source>
</evidence>
<dbReference type="InterPro" id="IPR019734">
    <property type="entry name" value="TPR_rpt"/>
</dbReference>
<comment type="cofactor">
    <cofactor evidence="1">
        <name>Zn(2+)</name>
        <dbReference type="ChEBI" id="CHEBI:29105"/>
    </cofactor>
</comment>
<dbReference type="Pfam" id="PF01435">
    <property type="entry name" value="Peptidase_M48"/>
    <property type="match status" value="1"/>
</dbReference>
<evidence type="ECO:0000256" key="4">
    <source>
        <dbReference type="ARBA" id="ARBA00022801"/>
    </source>
</evidence>
<dbReference type="GO" id="GO:0051603">
    <property type="term" value="P:proteolysis involved in protein catabolic process"/>
    <property type="evidence" value="ECO:0007669"/>
    <property type="project" value="TreeGrafter"/>
</dbReference>
<dbReference type="PANTHER" id="PTHR22726:SF1">
    <property type="entry name" value="METALLOENDOPEPTIDASE OMA1, MITOCHONDRIAL"/>
    <property type="match status" value="1"/>
</dbReference>
<dbReference type="PANTHER" id="PTHR22726">
    <property type="entry name" value="METALLOENDOPEPTIDASE OMA1"/>
    <property type="match status" value="1"/>
</dbReference>
<dbReference type="InterPro" id="IPR001915">
    <property type="entry name" value="Peptidase_M48"/>
</dbReference>
<sequence>MRLFSNVTTSFFILTIVFACIFSNASRANIPDLEANKDERALSNPSYVLGQHWFRKLNGSRALIEFPPAYDYLKNALSHLLPQTNLYNTKVEMTLLNSTQSNAFVIPGNHLFIYSDILEMINDEEMFYGLLAHEIAHLDLRHYERQSQHSGEELQKALLLLGAGIAAALAGADSDTTTALWLGGIANQAENRLTYSRAQEQEADRRGRELLVDARLSPEGMTKLFRAFFQRALGRPKLEFLSTHPSPDTRLSDSFSTEPKDTLLQSRPDTDFEFFRASVLAYRAGLEEHPLAYLDQVIPHSDAKNFAKGLFSYITQSPHQALMYLADVDKPNTFTVYLQSLSYEASGQRDKALDIIRSQLELNPNNLLFSLPYAQITNALPLRGASIFDESYYLYEKRLIWRSKIHYFKANNNTAMTLNYRAQLDFSQGKDTTAQHLIKRAENNASLDEQTLIENTKRYFDLIKEVEKKQGLAP</sequence>
<evidence type="ECO:0000256" key="1">
    <source>
        <dbReference type="ARBA" id="ARBA00001947"/>
    </source>
</evidence>
<evidence type="ECO:0000313" key="9">
    <source>
        <dbReference type="EMBL" id="RNF50141.1"/>
    </source>
</evidence>
<dbReference type="PROSITE" id="PS50005">
    <property type="entry name" value="TPR"/>
    <property type="match status" value="1"/>
</dbReference>
<organism evidence="9 10">
    <name type="scientific">Marinomonas hwangdonensis</name>
    <dbReference type="NCBI Taxonomy" id="1053647"/>
    <lineage>
        <taxon>Bacteria</taxon>
        <taxon>Pseudomonadati</taxon>
        <taxon>Pseudomonadota</taxon>
        <taxon>Gammaproteobacteria</taxon>
        <taxon>Oceanospirillales</taxon>
        <taxon>Oceanospirillaceae</taxon>
        <taxon>Marinomonas</taxon>
    </lineage>
</organism>
<dbReference type="GO" id="GO:0004222">
    <property type="term" value="F:metalloendopeptidase activity"/>
    <property type="evidence" value="ECO:0007669"/>
    <property type="project" value="InterPro"/>
</dbReference>